<dbReference type="Gene3D" id="1.20.1250.20">
    <property type="entry name" value="MFS general substrate transporter like domains"/>
    <property type="match status" value="1"/>
</dbReference>
<dbReference type="InterPro" id="IPR036259">
    <property type="entry name" value="MFS_trans_sf"/>
</dbReference>
<evidence type="ECO:0000256" key="3">
    <source>
        <dbReference type="ARBA" id="ARBA00022692"/>
    </source>
</evidence>
<dbReference type="Pfam" id="PF00854">
    <property type="entry name" value="PTR2"/>
    <property type="match status" value="1"/>
</dbReference>
<proteinExistence type="inferred from homology"/>
<comment type="similarity">
    <text evidence="6">Belongs to the major facilitator superfamily. Phosphate:H(+) symporter (TC 2.A.1.9) family.</text>
</comment>
<protein>
    <submittedName>
        <fullName evidence="8">Protein NRT1/ PTR FAMILY 1.2</fullName>
    </submittedName>
</protein>
<evidence type="ECO:0000256" key="2">
    <source>
        <dbReference type="ARBA" id="ARBA00005982"/>
    </source>
</evidence>
<feature type="transmembrane region" description="Helical" evidence="7">
    <location>
        <begin position="69"/>
        <end position="87"/>
    </location>
</feature>
<keyword evidence="5 7" id="KW-0472">Membrane</keyword>
<evidence type="ECO:0000256" key="1">
    <source>
        <dbReference type="ARBA" id="ARBA00004141"/>
    </source>
</evidence>
<dbReference type="EMBL" id="JACGWO010000007">
    <property type="protein sequence ID" value="KAK4422273.1"/>
    <property type="molecule type" value="Genomic_DNA"/>
</dbReference>
<name>A0AAE1Y205_9LAMI</name>
<organism evidence="8 9">
    <name type="scientific">Sesamum alatum</name>
    <dbReference type="NCBI Taxonomy" id="300844"/>
    <lineage>
        <taxon>Eukaryota</taxon>
        <taxon>Viridiplantae</taxon>
        <taxon>Streptophyta</taxon>
        <taxon>Embryophyta</taxon>
        <taxon>Tracheophyta</taxon>
        <taxon>Spermatophyta</taxon>
        <taxon>Magnoliopsida</taxon>
        <taxon>eudicotyledons</taxon>
        <taxon>Gunneridae</taxon>
        <taxon>Pentapetalae</taxon>
        <taxon>asterids</taxon>
        <taxon>lamiids</taxon>
        <taxon>Lamiales</taxon>
        <taxon>Pedaliaceae</taxon>
        <taxon>Sesamum</taxon>
    </lineage>
</organism>
<evidence type="ECO:0000256" key="4">
    <source>
        <dbReference type="ARBA" id="ARBA00022989"/>
    </source>
</evidence>
<dbReference type="GO" id="GO:0016020">
    <property type="term" value="C:membrane"/>
    <property type="evidence" value="ECO:0007669"/>
    <property type="project" value="UniProtKB-SubCell"/>
</dbReference>
<keyword evidence="4 7" id="KW-1133">Transmembrane helix</keyword>
<feature type="transmembrane region" description="Helical" evidence="7">
    <location>
        <begin position="185"/>
        <end position="206"/>
    </location>
</feature>
<dbReference type="GO" id="GO:0022857">
    <property type="term" value="F:transmembrane transporter activity"/>
    <property type="evidence" value="ECO:0007669"/>
    <property type="project" value="InterPro"/>
</dbReference>
<feature type="transmembrane region" description="Helical" evidence="7">
    <location>
        <begin position="537"/>
        <end position="560"/>
    </location>
</feature>
<comment type="similarity">
    <text evidence="2">Belongs to the major facilitator superfamily. Proton-dependent oligopeptide transporter (POT/PTR) (TC 2.A.17) family.</text>
</comment>
<keyword evidence="3 7" id="KW-0812">Transmembrane</keyword>
<comment type="caution">
    <text evidence="8">The sequence shown here is derived from an EMBL/GenBank/DDBJ whole genome shotgun (WGS) entry which is preliminary data.</text>
</comment>
<evidence type="ECO:0000313" key="8">
    <source>
        <dbReference type="EMBL" id="KAK4422273.1"/>
    </source>
</evidence>
<evidence type="ECO:0000256" key="6">
    <source>
        <dbReference type="ARBA" id="ARBA00044504"/>
    </source>
</evidence>
<feature type="transmembrane region" description="Helical" evidence="7">
    <location>
        <begin position="212"/>
        <end position="238"/>
    </location>
</feature>
<comment type="subcellular location">
    <subcellularLocation>
        <location evidence="1">Membrane</location>
        <topology evidence="1">Multi-pass membrane protein</topology>
    </subcellularLocation>
</comment>
<evidence type="ECO:0000256" key="5">
    <source>
        <dbReference type="ARBA" id="ARBA00023136"/>
    </source>
</evidence>
<dbReference type="InterPro" id="IPR000109">
    <property type="entry name" value="POT_fam"/>
</dbReference>
<dbReference type="PANTHER" id="PTHR11654">
    <property type="entry name" value="OLIGOPEPTIDE TRANSPORTER-RELATED"/>
    <property type="match status" value="1"/>
</dbReference>
<feature type="transmembrane region" description="Helical" evidence="7">
    <location>
        <begin position="412"/>
        <end position="429"/>
    </location>
</feature>
<dbReference type="Proteomes" id="UP001293254">
    <property type="component" value="Unassembled WGS sequence"/>
</dbReference>
<accession>A0AAE1Y205</accession>
<gene>
    <name evidence="8" type="ORF">Salat_1809600</name>
</gene>
<feature type="transmembrane region" description="Helical" evidence="7">
    <location>
        <begin position="94"/>
        <end position="117"/>
    </location>
</feature>
<dbReference type="AlphaFoldDB" id="A0AAE1Y205"/>
<reference evidence="8" key="1">
    <citation type="submission" date="2020-06" db="EMBL/GenBank/DDBJ databases">
        <authorList>
            <person name="Li T."/>
            <person name="Hu X."/>
            <person name="Zhang T."/>
            <person name="Song X."/>
            <person name="Zhang H."/>
            <person name="Dai N."/>
            <person name="Sheng W."/>
            <person name="Hou X."/>
            <person name="Wei L."/>
        </authorList>
    </citation>
    <scope>NUCLEOTIDE SEQUENCE</scope>
    <source>
        <strain evidence="8">3651</strain>
        <tissue evidence="8">Leaf</tissue>
    </source>
</reference>
<feature type="transmembrane region" description="Helical" evidence="7">
    <location>
        <begin position="366"/>
        <end position="391"/>
    </location>
</feature>
<reference evidence="8" key="2">
    <citation type="journal article" date="2024" name="Plant">
        <title>Genomic evolution and insights into agronomic trait innovations of Sesamum species.</title>
        <authorList>
            <person name="Miao H."/>
            <person name="Wang L."/>
            <person name="Qu L."/>
            <person name="Liu H."/>
            <person name="Sun Y."/>
            <person name="Le M."/>
            <person name="Wang Q."/>
            <person name="Wei S."/>
            <person name="Zheng Y."/>
            <person name="Lin W."/>
            <person name="Duan Y."/>
            <person name="Cao H."/>
            <person name="Xiong S."/>
            <person name="Wang X."/>
            <person name="Wei L."/>
            <person name="Li C."/>
            <person name="Ma Q."/>
            <person name="Ju M."/>
            <person name="Zhao R."/>
            <person name="Li G."/>
            <person name="Mu C."/>
            <person name="Tian Q."/>
            <person name="Mei H."/>
            <person name="Zhang T."/>
            <person name="Gao T."/>
            <person name="Zhang H."/>
        </authorList>
    </citation>
    <scope>NUCLEOTIDE SEQUENCE</scope>
    <source>
        <strain evidence="8">3651</strain>
    </source>
</reference>
<sequence>MENCREEKKTMLEDHLLEGTDQKGGFRTLPFIIGTEALEKMATYGVMPNMTLYLMKEYHMGLTTASNLLFFWSAATNFMPLIGALAADSFLGRFYTIGIGSFICLMGMILLWSTTVIPQARPPPCEQLNSGCSSPTIFQFMYLCTAFGLISVGAGGIRSSSLAFGADQFEKGDFKKSSGLKESYFSWYYASYTFSILIALTCVVYIQDNIGWGVGFAVPAVLMLFGVSIFFLASGFYVKLKSKTSLVTGFVQVAVASYRNRRLDLPDGVHNVCHRKNGSALVLPSENLRFLNKACIVRDPDKDLTADGRAINPWRLCSVEQVEELKALLRVLPIWSTGMIMSINISQNSFPLLQAVSMDRRITSSFTIPAASFSTFTVISVILWVAVYDRVFLPLASRVMRRPIHLSTKRRMGIGICFSFLAMLASAGIESIRRSLAINEGYLDSPLANTRMSAMWLVPQHCLTGFAEASNAIAQNEFYFSEFPRSMSSIASTLNGIGMSLANLAASFIMNAVDSLSKAGGKESWISSNINKGHYDYYYLVLAGLSMANMMYFLVCSNIYGPLKEDRKIAQEEEEEEDES</sequence>
<dbReference type="CDD" id="cd17416">
    <property type="entry name" value="MFS_NPF1_2"/>
    <property type="match status" value="1"/>
</dbReference>
<evidence type="ECO:0000313" key="9">
    <source>
        <dbReference type="Proteomes" id="UP001293254"/>
    </source>
</evidence>
<keyword evidence="9" id="KW-1185">Reference proteome</keyword>
<dbReference type="SUPFAM" id="SSF103473">
    <property type="entry name" value="MFS general substrate transporter"/>
    <property type="match status" value="1"/>
</dbReference>
<evidence type="ECO:0000256" key="7">
    <source>
        <dbReference type="SAM" id="Phobius"/>
    </source>
</evidence>